<proteinExistence type="predicted"/>
<feature type="transmembrane region" description="Helical" evidence="2">
    <location>
        <begin position="171"/>
        <end position="192"/>
    </location>
</feature>
<dbReference type="EMBL" id="JAJA02000001">
    <property type="protein sequence ID" value="KWS05228.1"/>
    <property type="molecule type" value="Genomic_DNA"/>
</dbReference>
<dbReference type="InterPro" id="IPR032030">
    <property type="entry name" value="YscD_cytoplasmic_dom"/>
</dbReference>
<dbReference type="PROSITE" id="PS50006">
    <property type="entry name" value="FHA_DOMAIN"/>
    <property type="match status" value="1"/>
</dbReference>
<dbReference type="Proteomes" id="UP000023435">
    <property type="component" value="Unassembled WGS sequence"/>
</dbReference>
<dbReference type="AlphaFoldDB" id="A0A125MN27"/>
<dbReference type="RefSeq" id="WP_160329624.1">
    <property type="nucleotide sequence ID" value="NZ_JAJA02000001.1"/>
</dbReference>
<protein>
    <recommendedName>
        <fullName evidence="3">FHA domain-containing protein</fullName>
    </recommendedName>
</protein>
<evidence type="ECO:0000313" key="5">
    <source>
        <dbReference type="Proteomes" id="UP000023435"/>
    </source>
</evidence>
<keyword evidence="2" id="KW-0472">Membrane</keyword>
<feature type="region of interest" description="Disordered" evidence="1">
    <location>
        <begin position="426"/>
        <end position="487"/>
    </location>
</feature>
<organism evidence="4 5">
    <name type="scientific">Lysobacter capsici AZ78</name>
    <dbReference type="NCBI Taxonomy" id="1444315"/>
    <lineage>
        <taxon>Bacteria</taxon>
        <taxon>Pseudomonadati</taxon>
        <taxon>Pseudomonadota</taxon>
        <taxon>Gammaproteobacteria</taxon>
        <taxon>Lysobacterales</taxon>
        <taxon>Lysobacteraceae</taxon>
        <taxon>Lysobacter</taxon>
    </lineage>
</organism>
<feature type="domain" description="FHA" evidence="3">
    <location>
        <begin position="72"/>
        <end position="120"/>
    </location>
</feature>
<comment type="caution">
    <text evidence="4">The sequence shown here is derived from an EMBL/GenBank/DDBJ whole genome shotgun (WGS) entry which is preliminary data.</text>
</comment>
<dbReference type="Gene3D" id="2.60.200.20">
    <property type="match status" value="1"/>
</dbReference>
<dbReference type="CDD" id="cd00060">
    <property type="entry name" value="FHA"/>
    <property type="match status" value="1"/>
</dbReference>
<feature type="region of interest" description="Disordered" evidence="1">
    <location>
        <begin position="1"/>
        <end position="40"/>
    </location>
</feature>
<dbReference type="InterPro" id="IPR000253">
    <property type="entry name" value="FHA_dom"/>
</dbReference>
<dbReference type="InterPro" id="IPR008984">
    <property type="entry name" value="SMAD_FHA_dom_sf"/>
</dbReference>
<evidence type="ECO:0000256" key="1">
    <source>
        <dbReference type="SAM" id="MobiDB-lite"/>
    </source>
</evidence>
<feature type="compositionally biased region" description="Low complexity" evidence="1">
    <location>
        <begin position="15"/>
        <end position="26"/>
    </location>
</feature>
<feature type="compositionally biased region" description="Low complexity" evidence="1">
    <location>
        <begin position="426"/>
        <end position="457"/>
    </location>
</feature>
<accession>A0A125MN27</accession>
<dbReference type="Pfam" id="PF16697">
    <property type="entry name" value="Yop-YscD_cpl"/>
    <property type="match status" value="1"/>
</dbReference>
<feature type="compositionally biased region" description="Basic and acidic residues" evidence="1">
    <location>
        <begin position="30"/>
        <end position="40"/>
    </location>
</feature>
<name>A0A125MN27_9GAMM</name>
<keyword evidence="5" id="KW-1185">Reference proteome</keyword>
<keyword evidence="2" id="KW-1133">Transmembrane helix</keyword>
<dbReference type="OrthoDB" id="9806163at2"/>
<evidence type="ECO:0000256" key="2">
    <source>
        <dbReference type="SAM" id="Phobius"/>
    </source>
</evidence>
<reference evidence="4 5" key="1">
    <citation type="journal article" date="2014" name="Genome Announc.">
        <title>Draft Genome Sequence of Lysobacter capsici AZ78, a Bacterium Antagonistic to Plant-Pathogenic Oomycetes.</title>
        <authorList>
            <person name="Puopolo G."/>
            <person name="Sonego P."/>
            <person name="Engelen K."/>
            <person name="Pertot I."/>
        </authorList>
    </citation>
    <scope>NUCLEOTIDE SEQUENCE [LARGE SCALE GENOMIC DNA]</scope>
    <source>
        <strain evidence="4 5">AZ78</strain>
    </source>
</reference>
<evidence type="ECO:0000259" key="3">
    <source>
        <dbReference type="PROSITE" id="PS50006"/>
    </source>
</evidence>
<evidence type="ECO:0000313" key="4">
    <source>
        <dbReference type="EMBL" id="KWS05228.1"/>
    </source>
</evidence>
<dbReference type="SUPFAM" id="SSF49879">
    <property type="entry name" value="SMAD/FHA domain"/>
    <property type="match status" value="1"/>
</dbReference>
<gene>
    <name evidence="4" type="ORF">AZ78_2779</name>
</gene>
<keyword evidence="2" id="KW-0812">Transmembrane</keyword>
<sequence>MSIDEHPNTSGPLTPGDAAAPAGDAGKSALDAKPHGETPRAEIRITPAISVLRVVSGLHTGASRPLSAQETVLIGSSGDCDIVLSDPGVAPRHAFLTRMGGTVSLRALDAPLTVDGQTLNPGDPAELSAMQRVDMGGASIAVGAAEDPGWATMLPNMGELAKPAKSSMRHLPLIAGLAALSLVSVAIAAAVMPGFEKKPTPKEVVQPLIKEFSIAGGRLIENDDGSLVLSGTVKDATVREMIRKRLATDEVDARLDLRTGDDIAGDVREVLRSQGLTTQTRYLGNGDVEVIGRFENEDVFKRAVASRAMQDVNGVRRVIPRNLADEGQPAGPTVAAPEVKKAPVSVEPTRIVQIVRGANPHVIDVDGNEYADGDVLPDGRSLIGIGAEKAWALNKLTGVTEQIKAQPLTAEEQAAAAAAASGVPAAAPNAVPAPSATVATATPAAPTAPVSPTAKPAARPPATPADKRSDNPFNVSEAPAKPAGRRE</sequence>